<evidence type="ECO:0000313" key="2">
    <source>
        <dbReference type="EMBL" id="KAG6498849.1"/>
    </source>
</evidence>
<sequence length="229" mass="25710">MGSRLARSPSYGQPSRPAPKIWEVVSPGALDLGRRLARAPIVVLGGREIACHRLARPQGQWLAVARGRPSSARSSRRKRREFRARKGIRAVVYLCVTNHVIDSDSVVGRRPRSTPQIEHEVNYKVPLIVTIVVIISVLLLVVAWIYFRRRRRSRDASPAHASLIPFPSSFKALLHQCAAVLCLLHRSRRLQQCFVFCVLLLHQCGLTPGIPYSRLSRRPRSGQSSRPAP</sequence>
<keyword evidence="1" id="KW-1133">Transmembrane helix</keyword>
<feature type="transmembrane region" description="Helical" evidence="1">
    <location>
        <begin position="127"/>
        <end position="147"/>
    </location>
</feature>
<evidence type="ECO:0000256" key="1">
    <source>
        <dbReference type="SAM" id="Phobius"/>
    </source>
</evidence>
<comment type="caution">
    <text evidence="2">The sequence shown here is derived from an EMBL/GenBank/DDBJ whole genome shotgun (WGS) entry which is preliminary data.</text>
</comment>
<organism evidence="2 3">
    <name type="scientific">Zingiber officinale</name>
    <name type="common">Ginger</name>
    <name type="synonym">Amomum zingiber</name>
    <dbReference type="NCBI Taxonomy" id="94328"/>
    <lineage>
        <taxon>Eukaryota</taxon>
        <taxon>Viridiplantae</taxon>
        <taxon>Streptophyta</taxon>
        <taxon>Embryophyta</taxon>
        <taxon>Tracheophyta</taxon>
        <taxon>Spermatophyta</taxon>
        <taxon>Magnoliopsida</taxon>
        <taxon>Liliopsida</taxon>
        <taxon>Zingiberales</taxon>
        <taxon>Zingiberaceae</taxon>
        <taxon>Zingiber</taxon>
    </lineage>
</organism>
<dbReference type="Proteomes" id="UP000734854">
    <property type="component" value="Unassembled WGS sequence"/>
</dbReference>
<dbReference type="AlphaFoldDB" id="A0A8J5KWH8"/>
<name>A0A8J5KWH8_ZINOF</name>
<dbReference type="EMBL" id="JACMSC010000011">
    <property type="protein sequence ID" value="KAG6498849.1"/>
    <property type="molecule type" value="Genomic_DNA"/>
</dbReference>
<proteinExistence type="predicted"/>
<keyword evidence="1" id="KW-0472">Membrane</keyword>
<reference evidence="2 3" key="1">
    <citation type="submission" date="2020-08" db="EMBL/GenBank/DDBJ databases">
        <title>Plant Genome Project.</title>
        <authorList>
            <person name="Zhang R.-G."/>
        </authorList>
    </citation>
    <scope>NUCLEOTIDE SEQUENCE [LARGE SCALE GENOMIC DNA]</scope>
    <source>
        <tissue evidence="2">Rhizome</tissue>
    </source>
</reference>
<keyword evidence="1" id="KW-0812">Transmembrane</keyword>
<gene>
    <name evidence="2" type="ORF">ZIOFF_038599</name>
</gene>
<protein>
    <submittedName>
        <fullName evidence="2">Uncharacterized protein</fullName>
    </submittedName>
</protein>
<accession>A0A8J5KWH8</accession>
<keyword evidence="3" id="KW-1185">Reference proteome</keyword>
<evidence type="ECO:0000313" key="3">
    <source>
        <dbReference type="Proteomes" id="UP000734854"/>
    </source>
</evidence>